<accession>A0AAN8JGL2</accession>
<comment type="similarity">
    <text evidence="1">Belongs to the acetyltransferase family.</text>
</comment>
<dbReference type="FunFam" id="3.40.630.30:FF:000064">
    <property type="entry name" value="GNAT family acetyltransferase"/>
    <property type="match status" value="1"/>
</dbReference>
<feature type="domain" description="N-acetyltransferase" evidence="4">
    <location>
        <begin position="4"/>
        <end position="161"/>
    </location>
</feature>
<keyword evidence="2" id="KW-0808">Transferase</keyword>
<dbReference type="Proteomes" id="UP001347796">
    <property type="component" value="Unassembled WGS sequence"/>
</dbReference>
<evidence type="ECO:0000259" key="4">
    <source>
        <dbReference type="PROSITE" id="PS51186"/>
    </source>
</evidence>
<dbReference type="SUPFAM" id="SSF55729">
    <property type="entry name" value="Acyl-CoA N-acyltransferases (Nat)"/>
    <property type="match status" value="1"/>
</dbReference>
<dbReference type="GO" id="GO:0008080">
    <property type="term" value="F:N-acetyltransferase activity"/>
    <property type="evidence" value="ECO:0007669"/>
    <property type="project" value="UniProtKB-ARBA"/>
</dbReference>
<evidence type="ECO:0000256" key="1">
    <source>
        <dbReference type="ARBA" id="ARBA00008694"/>
    </source>
</evidence>
<dbReference type="EMBL" id="JAZGQO010000010">
    <property type="protein sequence ID" value="KAK6175145.1"/>
    <property type="molecule type" value="Genomic_DNA"/>
</dbReference>
<dbReference type="Pfam" id="PF00583">
    <property type="entry name" value="Acetyltransf_1"/>
    <property type="match status" value="1"/>
</dbReference>
<dbReference type="Gene3D" id="3.40.630.30">
    <property type="match status" value="1"/>
</dbReference>
<proteinExistence type="inferred from homology"/>
<dbReference type="CDD" id="cd04301">
    <property type="entry name" value="NAT_SF"/>
    <property type="match status" value="1"/>
</dbReference>
<evidence type="ECO:0000313" key="6">
    <source>
        <dbReference type="Proteomes" id="UP001347796"/>
    </source>
</evidence>
<keyword evidence="6" id="KW-1185">Reference proteome</keyword>
<evidence type="ECO:0000256" key="2">
    <source>
        <dbReference type="ARBA" id="ARBA00022679"/>
    </source>
</evidence>
<keyword evidence="3" id="KW-0012">Acyltransferase</keyword>
<dbReference type="InterPro" id="IPR000182">
    <property type="entry name" value="GNAT_dom"/>
</dbReference>
<dbReference type="PANTHER" id="PTHR10545:SF29">
    <property type="entry name" value="GH14572P-RELATED"/>
    <property type="match status" value="1"/>
</dbReference>
<evidence type="ECO:0000313" key="5">
    <source>
        <dbReference type="EMBL" id="KAK6175145.1"/>
    </source>
</evidence>
<dbReference type="InterPro" id="IPR016181">
    <property type="entry name" value="Acyl_CoA_acyltransferase"/>
</dbReference>
<protein>
    <recommendedName>
        <fullName evidence="4">N-acetyltransferase domain-containing protein</fullName>
    </recommendedName>
</protein>
<gene>
    <name evidence="5" type="ORF">SNE40_013667</name>
</gene>
<name>A0AAN8JGL2_PATCE</name>
<dbReference type="PANTHER" id="PTHR10545">
    <property type="entry name" value="DIAMINE N-ACETYLTRANSFERASE"/>
    <property type="match status" value="1"/>
</dbReference>
<evidence type="ECO:0000256" key="3">
    <source>
        <dbReference type="ARBA" id="ARBA00023315"/>
    </source>
</evidence>
<comment type="caution">
    <text evidence="5">The sequence shown here is derived from an EMBL/GenBank/DDBJ whole genome shotgun (WGS) entry which is preliminary data.</text>
</comment>
<sequence>MSDYRIREARVEDCEEILRLIQELAEFEKMLKDCHMTVETLRKDGFGSNPLFRCLVVQSLNSDGSESSGLIGYCIFYYIYSTWEGKCIYMEDLYVTPTSRHKGIGHATLKKLSQICVEEGCKRLQWAVLDWNSIAIDFYNKSGATNLSEKEGWIFYRFDEDSLKAFAKN</sequence>
<dbReference type="InterPro" id="IPR051016">
    <property type="entry name" value="Diverse_Substrate_AcTransf"/>
</dbReference>
<dbReference type="AlphaFoldDB" id="A0AAN8JGL2"/>
<organism evidence="5 6">
    <name type="scientific">Patella caerulea</name>
    <name type="common">Rayed Mediterranean limpet</name>
    <dbReference type="NCBI Taxonomy" id="87958"/>
    <lineage>
        <taxon>Eukaryota</taxon>
        <taxon>Metazoa</taxon>
        <taxon>Spiralia</taxon>
        <taxon>Lophotrochozoa</taxon>
        <taxon>Mollusca</taxon>
        <taxon>Gastropoda</taxon>
        <taxon>Patellogastropoda</taxon>
        <taxon>Patelloidea</taxon>
        <taxon>Patellidae</taxon>
        <taxon>Patella</taxon>
    </lineage>
</organism>
<dbReference type="PROSITE" id="PS51186">
    <property type="entry name" value="GNAT"/>
    <property type="match status" value="1"/>
</dbReference>
<reference evidence="5 6" key="1">
    <citation type="submission" date="2024-01" db="EMBL/GenBank/DDBJ databases">
        <title>The genome of the rayed Mediterranean limpet Patella caerulea (Linnaeus, 1758).</title>
        <authorList>
            <person name="Anh-Thu Weber A."/>
            <person name="Halstead-Nussloch G."/>
        </authorList>
    </citation>
    <scope>NUCLEOTIDE SEQUENCE [LARGE SCALE GENOMIC DNA]</scope>
    <source>
        <strain evidence="5">AATW-2023a</strain>
        <tissue evidence="5">Whole specimen</tissue>
    </source>
</reference>